<dbReference type="GO" id="GO:0005815">
    <property type="term" value="C:microtubule organizing center"/>
    <property type="evidence" value="ECO:0007669"/>
    <property type="project" value="TreeGrafter"/>
</dbReference>
<dbReference type="SMART" id="SM01349">
    <property type="entry name" value="TOG"/>
    <property type="match status" value="1"/>
</dbReference>
<dbReference type="PANTHER" id="PTHR21567">
    <property type="entry name" value="CLASP"/>
    <property type="match status" value="1"/>
</dbReference>
<dbReference type="GO" id="GO:0090307">
    <property type="term" value="P:mitotic spindle assembly"/>
    <property type="evidence" value="ECO:0007669"/>
    <property type="project" value="TreeGrafter"/>
</dbReference>
<evidence type="ECO:0000313" key="4">
    <source>
        <dbReference type="Proteomes" id="UP001146793"/>
    </source>
</evidence>
<reference evidence="3" key="1">
    <citation type="submission" date="2022-08" db="EMBL/GenBank/DDBJ databases">
        <title>Novel sulphate-reducing endosymbionts in the free-living metamonad Anaeramoeba.</title>
        <authorList>
            <person name="Jerlstrom-Hultqvist J."/>
            <person name="Cepicka I."/>
            <person name="Gallot-Lavallee L."/>
            <person name="Salas-Leiva D."/>
            <person name="Curtis B.A."/>
            <person name="Zahonova K."/>
            <person name="Pipaliya S."/>
            <person name="Dacks J."/>
            <person name="Roger A.J."/>
        </authorList>
    </citation>
    <scope>NUCLEOTIDE SEQUENCE</scope>
    <source>
        <strain evidence="3">Busselton2</strain>
    </source>
</reference>
<dbReference type="InterPro" id="IPR011989">
    <property type="entry name" value="ARM-like"/>
</dbReference>
<accession>A0AAV7ZF51</accession>
<dbReference type="Proteomes" id="UP001146793">
    <property type="component" value="Unassembled WGS sequence"/>
</dbReference>
<evidence type="ECO:0000256" key="1">
    <source>
        <dbReference type="SAM" id="MobiDB-lite"/>
    </source>
</evidence>
<feature type="region of interest" description="Disordered" evidence="1">
    <location>
        <begin position="1006"/>
        <end position="1144"/>
    </location>
</feature>
<name>A0AAV7ZF51_9EUKA</name>
<feature type="compositionally biased region" description="Basic residues" evidence="1">
    <location>
        <begin position="1129"/>
        <end position="1144"/>
    </location>
</feature>
<gene>
    <name evidence="3" type="ORF">M0812_15829</name>
</gene>
<evidence type="ECO:0000259" key="2">
    <source>
        <dbReference type="SMART" id="SM01349"/>
    </source>
</evidence>
<feature type="region of interest" description="Disordered" evidence="1">
    <location>
        <begin position="672"/>
        <end position="742"/>
    </location>
</feature>
<protein>
    <submittedName>
        <fullName evidence="3">Clip-associating protein</fullName>
    </submittedName>
</protein>
<feature type="domain" description="TOG" evidence="2">
    <location>
        <begin position="333"/>
        <end position="564"/>
    </location>
</feature>
<comment type="caution">
    <text evidence="3">The sequence shown here is derived from an EMBL/GenBank/DDBJ whole genome shotgun (WGS) entry which is preliminary data.</text>
</comment>
<sequence>MEIQKICQLLIDQNCKNQKIGCELCKEIIEKESELDAKQIKALLESLQTILSNVTLSDFDLINLSLYNICLLVTKKQNGLFENTAKIVDSVKRIYVQHAGSLTNQDFIRLTIQLFSNLAQALGWEKIWELLSKWFNSPIIEGSIILLQWIYHNIFQNLNDYPIEKMIPILTKLTIDHVSEIIELSKMILTEMFSFFGNPFLVLLKQTISLDDYLRLETLFSNDLVVSQENLLKLKGIKQELSQSEQTKKSSKTQLPLQSRESKNKPMNSKPKITKQNLNTKKKSETLDDQCTELKKNTPTKKRVKKKKKIPIKSQLEKESEKIPPKTIYSKEHLSNEMDQIYTFLNNPDLEIWKPRMESLIKIESFLNAGAVEYPIFKEKINTFSLTLSKQLKDLRSQIVKQCCFLIAHLSRSLKNEFSNTFEKIFEDLLQLVDKKKKVMSNNADLCIQETIRNTCATGIIPIIEKSITVSKSKIIPTKCVEYCLLLLKKWELDELKKHQKEIENILKVSFSTAQQSARKVGRKAFWNYVQKFHEQSNQFYKTLDPNTQKLLLKEKPNQIVFPSNQNNIPSNNNEKKSIDRRLSMLTNKKYSSPQKNTKAWRRLTTNTNNYNPYKVNKSKQKNEEIFYRDTDDLVNILTRKCDLKTDKPQSKRYSMVPKIKKSNFKKKAIKRKKVTNNNVLQRQKQQPKKPITKTTKTTKRPKINKTTTKPKTSKPSAKQIKKPNPNKLIKRKTNQSKVQSGKVNNENTKINLEKIKKKLPLYKNVIDLVSKINGTENVNLKIELLQVLEYQLKNEEDKLEKLEDYNFVFNCLTKLLTMMNRDTTLQNLILGNIIIIIEEYPKRFSLQKETWLRELIKKYSKSINSTAFFIRILISFEKFYFDLFVIFFQICSTLEIKGQLFCLQLIKSLIEKDSNYLLNPQNKFRTLMDFLICNFSKTNTQLLDLNLKILIVCYQNYRNFFFNYLSTLNNPKIDLILNNLSKQIKQIKQIYNNFVLNKKKNLSNQSNTNEKIQNESIKTKSNQNDNKIKLIKSKNDKNKDQNEKRIKIDKPTKTKRKRIIKKTKLSNQKKNPKKKPNNPLNEKKTNIKSNKPDQNNSKKTNLNRNYSKVQKNQSKNITKEKNQNISNMKKKGIRKQRTNPKLKKNNTRKITNTKILNNNISKVDNFQKADKQTEKLNTSITNGLKLENNKATEEIKAKLEKKSINKLKKIEGGNHLEKKIKSKENNNKNYFETDNIVKNENENVNENVNKNENENGNENGINNGNGIQKIIFKLLNKLIRKKQIQKTTESLKSISISNDEEIWKHYFKKIIVTILNCFHDQNLQAQQLLLSLFETILKKQSNYFFLETNFIINQFFILIKSTKHDFISFGTIILEKLLPKVNQSLILKNIFNYLNQDHSLVFHYSLFLFMRCTKLISSSTTESSSQLNQFDGLDLEKLLQLLKIKFKSPNPEIRSITSDSLINLWLIYGQDFLQNWLIQKIQFPKYQIKLLEIRKQSMINK</sequence>
<dbReference type="GO" id="GO:0005876">
    <property type="term" value="C:spindle microtubule"/>
    <property type="evidence" value="ECO:0007669"/>
    <property type="project" value="TreeGrafter"/>
</dbReference>
<feature type="compositionally biased region" description="Basic and acidic residues" evidence="1">
    <location>
        <begin position="1034"/>
        <end position="1053"/>
    </location>
</feature>
<dbReference type="InterPro" id="IPR024395">
    <property type="entry name" value="CLASP_N_dom"/>
</dbReference>
<dbReference type="Gene3D" id="1.25.10.10">
    <property type="entry name" value="Leucine-rich Repeat Variant"/>
    <property type="match status" value="2"/>
</dbReference>
<dbReference type="GO" id="GO:0005881">
    <property type="term" value="C:cytoplasmic microtubule"/>
    <property type="evidence" value="ECO:0007669"/>
    <property type="project" value="TreeGrafter"/>
</dbReference>
<feature type="compositionally biased region" description="Basic residues" evidence="1">
    <location>
        <begin position="1054"/>
        <end position="1065"/>
    </location>
</feature>
<dbReference type="EMBL" id="JANTQA010000032">
    <property type="protein sequence ID" value="KAJ3439789.1"/>
    <property type="molecule type" value="Genomic_DNA"/>
</dbReference>
<feature type="compositionally biased region" description="Low complexity" evidence="1">
    <location>
        <begin position="705"/>
        <end position="719"/>
    </location>
</feature>
<dbReference type="PANTHER" id="PTHR21567:SF9">
    <property type="entry name" value="CLIP-ASSOCIATING PROTEIN"/>
    <property type="match status" value="1"/>
</dbReference>
<dbReference type="Pfam" id="PF12348">
    <property type="entry name" value="CLASP_N"/>
    <property type="match status" value="1"/>
</dbReference>
<dbReference type="InterPro" id="IPR034085">
    <property type="entry name" value="TOG"/>
</dbReference>
<feature type="region of interest" description="Disordered" evidence="1">
    <location>
        <begin position="243"/>
        <end position="287"/>
    </location>
</feature>
<proteinExistence type="predicted"/>
<dbReference type="GO" id="GO:0008017">
    <property type="term" value="F:microtubule binding"/>
    <property type="evidence" value="ECO:0007669"/>
    <property type="project" value="TreeGrafter"/>
</dbReference>
<dbReference type="GO" id="GO:0072686">
    <property type="term" value="C:mitotic spindle"/>
    <property type="evidence" value="ECO:0007669"/>
    <property type="project" value="TreeGrafter"/>
</dbReference>
<feature type="compositionally biased region" description="Polar residues" evidence="1">
    <location>
        <begin position="1011"/>
        <end position="1026"/>
    </location>
</feature>
<evidence type="ECO:0000313" key="3">
    <source>
        <dbReference type="EMBL" id="KAJ3439789.1"/>
    </source>
</evidence>
<dbReference type="SUPFAM" id="SSF48371">
    <property type="entry name" value="ARM repeat"/>
    <property type="match status" value="2"/>
</dbReference>
<organism evidence="3 4">
    <name type="scientific">Anaeramoeba flamelloides</name>
    <dbReference type="NCBI Taxonomy" id="1746091"/>
    <lineage>
        <taxon>Eukaryota</taxon>
        <taxon>Metamonada</taxon>
        <taxon>Anaeramoebidae</taxon>
        <taxon>Anaeramoeba</taxon>
    </lineage>
</organism>
<dbReference type="InterPro" id="IPR016024">
    <property type="entry name" value="ARM-type_fold"/>
</dbReference>
<feature type="compositionally biased region" description="Polar residues" evidence="1">
    <location>
        <begin position="1088"/>
        <end position="1117"/>
    </location>
</feature>
<feature type="compositionally biased region" description="Basic residues" evidence="1">
    <location>
        <begin position="686"/>
        <end position="704"/>
    </location>
</feature>